<dbReference type="InterPro" id="IPR050738">
    <property type="entry name" value="Sulfatase"/>
</dbReference>
<keyword evidence="3" id="KW-0479">Metal-binding</keyword>
<dbReference type="PANTHER" id="PTHR42693:SF42">
    <property type="entry name" value="ARYLSULFATASE G"/>
    <property type="match status" value="1"/>
</dbReference>
<dbReference type="Gene3D" id="3.40.720.10">
    <property type="entry name" value="Alkaline Phosphatase, subunit A"/>
    <property type="match status" value="1"/>
</dbReference>
<dbReference type="AlphaFoldDB" id="A0A1M6BFA0"/>
<evidence type="ECO:0000313" key="10">
    <source>
        <dbReference type="Proteomes" id="UP000184510"/>
    </source>
</evidence>
<name>A0A1M6BFA0_9BACT</name>
<dbReference type="InterPro" id="IPR024607">
    <property type="entry name" value="Sulfatase_CS"/>
</dbReference>
<accession>A0A1M6BFA0</accession>
<feature type="domain" description="Sulfatase N-terminal" evidence="8">
    <location>
        <begin position="22"/>
        <end position="373"/>
    </location>
</feature>
<dbReference type="GO" id="GO:0004065">
    <property type="term" value="F:arylsulfatase activity"/>
    <property type="evidence" value="ECO:0007669"/>
    <property type="project" value="TreeGrafter"/>
</dbReference>
<keyword evidence="6" id="KW-0106">Calcium</keyword>
<dbReference type="PANTHER" id="PTHR42693">
    <property type="entry name" value="ARYLSULFATASE FAMILY MEMBER"/>
    <property type="match status" value="1"/>
</dbReference>
<feature type="chain" id="PRO_5009916062" evidence="7">
    <location>
        <begin position="18"/>
        <end position="489"/>
    </location>
</feature>
<protein>
    <submittedName>
        <fullName evidence="9">Arylsulfatase A</fullName>
    </submittedName>
</protein>
<dbReference type="RefSeq" id="WP_143157644.1">
    <property type="nucleotide sequence ID" value="NZ_FQYR01000002.1"/>
</dbReference>
<dbReference type="CDD" id="cd16144">
    <property type="entry name" value="ARS_like"/>
    <property type="match status" value="1"/>
</dbReference>
<gene>
    <name evidence="9" type="ORF">SAMN02745181_0197</name>
</gene>
<keyword evidence="10" id="KW-1185">Reference proteome</keyword>
<dbReference type="GO" id="GO:0046872">
    <property type="term" value="F:metal ion binding"/>
    <property type="evidence" value="ECO:0007669"/>
    <property type="project" value="UniProtKB-KW"/>
</dbReference>
<organism evidence="9 10">
    <name type="scientific">Rubritalea squalenifaciens DSM 18772</name>
    <dbReference type="NCBI Taxonomy" id="1123071"/>
    <lineage>
        <taxon>Bacteria</taxon>
        <taxon>Pseudomonadati</taxon>
        <taxon>Verrucomicrobiota</taxon>
        <taxon>Verrucomicrobiia</taxon>
        <taxon>Verrucomicrobiales</taxon>
        <taxon>Rubritaleaceae</taxon>
        <taxon>Rubritalea</taxon>
    </lineage>
</organism>
<evidence type="ECO:0000259" key="8">
    <source>
        <dbReference type="Pfam" id="PF00884"/>
    </source>
</evidence>
<dbReference type="OrthoDB" id="246867at2"/>
<dbReference type="Gene3D" id="3.30.1120.10">
    <property type="match status" value="1"/>
</dbReference>
<dbReference type="EMBL" id="FQYR01000002">
    <property type="protein sequence ID" value="SHI47258.1"/>
    <property type="molecule type" value="Genomic_DNA"/>
</dbReference>
<evidence type="ECO:0000256" key="3">
    <source>
        <dbReference type="ARBA" id="ARBA00022723"/>
    </source>
</evidence>
<evidence type="ECO:0000256" key="6">
    <source>
        <dbReference type="ARBA" id="ARBA00022837"/>
    </source>
</evidence>
<comment type="similarity">
    <text evidence="2">Belongs to the sulfatase family.</text>
</comment>
<evidence type="ECO:0000256" key="7">
    <source>
        <dbReference type="SAM" id="SignalP"/>
    </source>
</evidence>
<keyword evidence="4 7" id="KW-0732">Signal</keyword>
<proteinExistence type="inferred from homology"/>
<dbReference type="SUPFAM" id="SSF53649">
    <property type="entry name" value="Alkaline phosphatase-like"/>
    <property type="match status" value="1"/>
</dbReference>
<reference evidence="9 10" key="1">
    <citation type="submission" date="2016-11" db="EMBL/GenBank/DDBJ databases">
        <authorList>
            <person name="Jaros S."/>
            <person name="Januszkiewicz K."/>
            <person name="Wedrychowicz H."/>
        </authorList>
    </citation>
    <scope>NUCLEOTIDE SEQUENCE [LARGE SCALE GENOMIC DNA]</scope>
    <source>
        <strain evidence="9 10">DSM 18772</strain>
    </source>
</reference>
<evidence type="ECO:0000256" key="1">
    <source>
        <dbReference type="ARBA" id="ARBA00001913"/>
    </source>
</evidence>
<dbReference type="InterPro" id="IPR017850">
    <property type="entry name" value="Alkaline_phosphatase_core_sf"/>
</dbReference>
<dbReference type="InterPro" id="IPR000917">
    <property type="entry name" value="Sulfatase_N"/>
</dbReference>
<dbReference type="Pfam" id="PF00884">
    <property type="entry name" value="Sulfatase"/>
    <property type="match status" value="1"/>
</dbReference>
<dbReference type="STRING" id="1123071.SAMN02745181_0197"/>
<evidence type="ECO:0000313" key="9">
    <source>
        <dbReference type="EMBL" id="SHI47258.1"/>
    </source>
</evidence>
<evidence type="ECO:0000256" key="5">
    <source>
        <dbReference type="ARBA" id="ARBA00022801"/>
    </source>
</evidence>
<feature type="signal peptide" evidence="7">
    <location>
        <begin position="1"/>
        <end position="17"/>
    </location>
</feature>
<comment type="cofactor">
    <cofactor evidence="1">
        <name>Ca(2+)</name>
        <dbReference type="ChEBI" id="CHEBI:29108"/>
    </cofactor>
</comment>
<keyword evidence="5" id="KW-0378">Hydrolase</keyword>
<dbReference type="InParanoid" id="A0A1M6BFA0"/>
<dbReference type="PROSITE" id="PS00523">
    <property type="entry name" value="SULFATASE_1"/>
    <property type="match status" value="1"/>
</dbReference>
<sequence>MKTLHALSLALACSLTAAPQKPNVVVFLVDDMGVMDTSVPFLTDESGNPKSYPLNEWYRTPNMERLAKQGIRFTHFYAQSVCSPTRASIMTGQNATRHHTTQFINPGSNNRGKFGPPEWNWKGLTKNALTLPRILQKNGYRTIHVGKGHFGPLESEGAEPLNLGFEVNIAGSAIGRPGTYVGDYGQKSSRPVPGLEKYHNTGTFLTEALTFEANKAIDDSVKDKKPFYLYMSHYAVHGPFTPDPRYIGNYKGKSKGACAFAALVEGMDKSLGDIMDHLDQIGQAENTLILFLGDNGSACPVGKAKAYGSSAPLRGMKGTCYEGGTRVPFIAAWAKSDPDSELQKAWPIAQGKLQAEAIGTVMDIFPTVLDLTGTESPKGHPVDGFNLKALFSGKDDPLHEQAFLMHFPHDHKSSYFTSLRLGDWKLIYHYFGKKRYELYNLKEDPFEKNDLAEQEGVQVQRLCAELKSRLVREDAQYPIDAAGKVLTPE</sequence>
<evidence type="ECO:0000256" key="4">
    <source>
        <dbReference type="ARBA" id="ARBA00022729"/>
    </source>
</evidence>
<evidence type="ECO:0000256" key="2">
    <source>
        <dbReference type="ARBA" id="ARBA00008779"/>
    </source>
</evidence>
<dbReference type="Proteomes" id="UP000184510">
    <property type="component" value="Unassembled WGS sequence"/>
</dbReference>